<keyword evidence="7 10" id="KW-0784">Thiamine biosynthesis</keyword>
<dbReference type="NCBIfam" id="NF003933">
    <property type="entry name" value="PRK05444.2-2"/>
    <property type="match status" value="1"/>
</dbReference>
<comment type="catalytic activity">
    <reaction evidence="10">
        <text>D-glyceraldehyde 3-phosphate + pyruvate + H(+) = 1-deoxy-D-xylulose 5-phosphate + CO2</text>
        <dbReference type="Rhea" id="RHEA:12605"/>
        <dbReference type="ChEBI" id="CHEBI:15361"/>
        <dbReference type="ChEBI" id="CHEBI:15378"/>
        <dbReference type="ChEBI" id="CHEBI:16526"/>
        <dbReference type="ChEBI" id="CHEBI:57792"/>
        <dbReference type="ChEBI" id="CHEBI:59776"/>
        <dbReference type="EC" id="2.2.1.7"/>
    </reaction>
</comment>
<evidence type="ECO:0000313" key="13">
    <source>
        <dbReference type="Proteomes" id="UP000287701"/>
    </source>
</evidence>
<dbReference type="SUPFAM" id="SSF52518">
    <property type="entry name" value="Thiamin diphosphate-binding fold (THDP-binding)"/>
    <property type="match status" value="1"/>
</dbReference>
<comment type="function">
    <text evidence="10">Catalyzes the acyloin condensation reaction between C atoms 2 and 3 of pyruvate and glyceraldehyde 3-phosphate to yield 1-deoxy-D-xylulose-5-phosphate (DXP).</text>
</comment>
<comment type="subunit">
    <text evidence="3 10">Homodimer.</text>
</comment>
<dbReference type="GO" id="GO:0000287">
    <property type="term" value="F:magnesium ion binding"/>
    <property type="evidence" value="ECO:0007669"/>
    <property type="project" value="UniProtKB-UniRule"/>
</dbReference>
<dbReference type="PROSITE" id="PS00802">
    <property type="entry name" value="TRANSKETOLASE_2"/>
    <property type="match status" value="1"/>
</dbReference>
<comment type="pathway">
    <text evidence="1 10">Metabolic intermediate biosynthesis; 1-deoxy-D-xylulose 5-phosphate biosynthesis; 1-deoxy-D-xylulose 5-phosphate from D-glyceraldehyde 3-phosphate and pyruvate: step 1/1.</text>
</comment>
<proteinExistence type="inferred from homology"/>
<protein>
    <recommendedName>
        <fullName evidence="10">1-deoxy-D-xylulose-5-phosphate synthase</fullName>
        <ecNumber evidence="10">2.2.1.7</ecNumber>
    </recommendedName>
    <alternativeName>
        <fullName evidence="10">1-deoxyxylulose-5-phosphate synthase</fullName>
        <shortName evidence="10">DXP synthase</shortName>
        <shortName evidence="10">DXPS</shortName>
    </alternativeName>
</protein>
<dbReference type="PANTHER" id="PTHR43322">
    <property type="entry name" value="1-D-DEOXYXYLULOSE 5-PHOSPHATE SYNTHASE-RELATED"/>
    <property type="match status" value="1"/>
</dbReference>
<dbReference type="RefSeq" id="WP_128500713.1">
    <property type="nucleotide sequence ID" value="NZ_CP035107.1"/>
</dbReference>
<keyword evidence="9 10" id="KW-0414">Isoprene biosynthesis</keyword>
<feature type="binding site" evidence="10">
    <location>
        <position position="72"/>
    </location>
    <ligand>
        <name>thiamine diphosphate</name>
        <dbReference type="ChEBI" id="CHEBI:58937"/>
    </ligand>
</feature>
<dbReference type="EMBL" id="CP035107">
    <property type="protein sequence ID" value="QAR30210.1"/>
    <property type="molecule type" value="Genomic_DNA"/>
</dbReference>
<dbReference type="InterPro" id="IPR005477">
    <property type="entry name" value="Dxylulose-5-P_synthase"/>
</dbReference>
<sequence>MLLDKIQFPEDLKQIPTHQLPKLAEEIRDFILDIVSTKEGHLGASLGVVELSIALHYFYDTPHDSLLWDVGHQAYVHKLLTGRKSDFDTLRQLNGMSGFPSRAESEYDLFGVGHSSTSISAITGMAYADKLKGEKKKHVAVIGDASIASGMAFEGLNHLGDTDLDVCIILNDNDIGIDPSVGALKSVFNHPENAKAFFESLGFQYLGGINGHDFEALFKALNWAKNIKTPKIIHIKTIKGKGFAQAEKDQVLWHAPGKFDKISGERVKTKSAKTYPQILGESLLKIFEEKPNICAITPAMLTGSALIDLKQKFPDRVIDVGIAEQHAVTFSAGLACQNMIPFCVIYSTFLQRAYDQVIHDVALQSLPVIFCIDRAGLVGNDGATHHGYFDIAFMNAIPHMIVACPIDEHELKQMLSLAVQLKQPMSIRYPKSAISNQDLGIEKVKCFKSKILKKGEKIAVLSTGTIGQNISKIIQNTDFAWVHFPFVKPLDTQALDSILKKYKKIVCVEEGIKSGGFGESVASYATSQAYNGKIIIKALPDEFVTHGGTDELLHLHGLSAQALSDFFSEL</sequence>
<evidence type="ECO:0000256" key="9">
    <source>
        <dbReference type="ARBA" id="ARBA00023229"/>
    </source>
</evidence>
<dbReference type="Pfam" id="PF13292">
    <property type="entry name" value="DXP_synthase_N"/>
    <property type="match status" value="2"/>
</dbReference>
<feature type="binding site" evidence="10">
    <location>
        <begin position="113"/>
        <end position="115"/>
    </location>
    <ligand>
        <name>thiamine diphosphate</name>
        <dbReference type="ChEBI" id="CHEBI:58937"/>
    </ligand>
</feature>
<gene>
    <name evidence="10" type="primary">dxs</name>
    <name evidence="12" type="ORF">EQP59_01980</name>
</gene>
<feature type="binding site" evidence="10">
    <location>
        <position position="144"/>
    </location>
    <ligand>
        <name>Mg(2+)</name>
        <dbReference type="ChEBI" id="CHEBI:18420"/>
    </ligand>
</feature>
<dbReference type="Proteomes" id="UP000287701">
    <property type="component" value="Chromosome"/>
</dbReference>
<dbReference type="InterPro" id="IPR009014">
    <property type="entry name" value="Transketo_C/PFOR_II"/>
</dbReference>
<dbReference type="AlphaFoldDB" id="A0A3R5WYS3"/>
<evidence type="ECO:0000256" key="4">
    <source>
        <dbReference type="ARBA" id="ARBA00022679"/>
    </source>
</evidence>
<dbReference type="GO" id="GO:0019288">
    <property type="term" value="P:isopentenyl diphosphate biosynthetic process, methylerythritol 4-phosphate pathway"/>
    <property type="evidence" value="ECO:0007669"/>
    <property type="project" value="TreeGrafter"/>
</dbReference>
<keyword evidence="4 10" id="KW-0808">Transferase</keyword>
<comment type="similarity">
    <text evidence="2 10">Belongs to the transketolase family. DXPS subfamily.</text>
</comment>
<feature type="binding site" evidence="10">
    <location>
        <position position="243"/>
    </location>
    <ligand>
        <name>thiamine diphosphate</name>
        <dbReference type="ChEBI" id="CHEBI:58937"/>
    </ligand>
</feature>
<keyword evidence="5 10" id="KW-0479">Metal-binding</keyword>
<dbReference type="Gene3D" id="3.40.50.970">
    <property type="match status" value="2"/>
</dbReference>
<dbReference type="SMART" id="SM00861">
    <property type="entry name" value="Transket_pyr"/>
    <property type="match status" value="1"/>
</dbReference>
<dbReference type="Gene3D" id="3.40.50.920">
    <property type="match status" value="1"/>
</dbReference>
<dbReference type="SUPFAM" id="SSF52922">
    <property type="entry name" value="TK C-terminal domain-like"/>
    <property type="match status" value="1"/>
</dbReference>
<accession>A0A3R5WYS3</accession>
<evidence type="ECO:0000256" key="3">
    <source>
        <dbReference type="ARBA" id="ARBA00011738"/>
    </source>
</evidence>
<dbReference type="GO" id="GO:0005829">
    <property type="term" value="C:cytosol"/>
    <property type="evidence" value="ECO:0007669"/>
    <property type="project" value="TreeGrafter"/>
</dbReference>
<evidence type="ECO:0000259" key="11">
    <source>
        <dbReference type="SMART" id="SM00861"/>
    </source>
</evidence>
<feature type="domain" description="Transketolase-like pyrimidine-binding" evidence="11">
    <location>
        <begin position="273"/>
        <end position="437"/>
    </location>
</feature>
<dbReference type="CDD" id="cd07033">
    <property type="entry name" value="TPP_PYR_DXS_TK_like"/>
    <property type="match status" value="1"/>
</dbReference>
<keyword evidence="6 10" id="KW-0460">Magnesium</keyword>
<evidence type="ECO:0000256" key="2">
    <source>
        <dbReference type="ARBA" id="ARBA00011081"/>
    </source>
</evidence>
<comment type="cofactor">
    <cofactor evidence="10">
        <name>Mg(2+)</name>
        <dbReference type="ChEBI" id="CHEBI:18420"/>
    </cofactor>
    <text evidence="10">Binds 1 Mg(2+) ion per subunit.</text>
</comment>
<evidence type="ECO:0000256" key="6">
    <source>
        <dbReference type="ARBA" id="ARBA00022842"/>
    </source>
</evidence>
<dbReference type="PANTHER" id="PTHR43322:SF5">
    <property type="entry name" value="1-DEOXY-D-XYLULOSE-5-PHOSPHATE SYNTHASE, CHLOROPLASTIC"/>
    <property type="match status" value="1"/>
</dbReference>
<feature type="binding site" evidence="10">
    <location>
        <position position="324"/>
    </location>
    <ligand>
        <name>thiamine diphosphate</name>
        <dbReference type="ChEBI" id="CHEBI:58937"/>
    </ligand>
</feature>
<dbReference type="GO" id="GO:0008661">
    <property type="term" value="F:1-deoxy-D-xylulose-5-phosphate synthase activity"/>
    <property type="evidence" value="ECO:0007669"/>
    <property type="project" value="UniProtKB-UniRule"/>
</dbReference>
<dbReference type="InterPro" id="IPR029061">
    <property type="entry name" value="THDP-binding"/>
</dbReference>
<evidence type="ECO:0000256" key="10">
    <source>
        <dbReference type="HAMAP-Rule" id="MF_00315"/>
    </source>
</evidence>
<feature type="binding site" evidence="10">
    <location>
        <begin position="145"/>
        <end position="146"/>
    </location>
    <ligand>
        <name>thiamine diphosphate</name>
        <dbReference type="ChEBI" id="CHEBI:58937"/>
    </ligand>
</feature>
<keyword evidence="8 10" id="KW-0786">Thiamine pyrophosphate</keyword>
<evidence type="ECO:0000256" key="7">
    <source>
        <dbReference type="ARBA" id="ARBA00022977"/>
    </source>
</evidence>
<dbReference type="Pfam" id="PF02780">
    <property type="entry name" value="Transketolase_C"/>
    <property type="match status" value="1"/>
</dbReference>
<dbReference type="InterPro" id="IPR020826">
    <property type="entry name" value="Transketolase_BS"/>
</dbReference>
<dbReference type="Pfam" id="PF02779">
    <property type="entry name" value="Transket_pyr"/>
    <property type="match status" value="1"/>
</dbReference>
<dbReference type="CDD" id="cd02007">
    <property type="entry name" value="TPP_DXS"/>
    <property type="match status" value="1"/>
</dbReference>
<dbReference type="InterPro" id="IPR005475">
    <property type="entry name" value="Transketolase-like_Pyr-bd"/>
</dbReference>
<dbReference type="HAMAP" id="MF_00315">
    <property type="entry name" value="DXP_synth"/>
    <property type="match status" value="1"/>
</dbReference>
<feature type="binding site" evidence="10">
    <location>
        <position position="173"/>
    </location>
    <ligand>
        <name>thiamine diphosphate</name>
        <dbReference type="ChEBI" id="CHEBI:58937"/>
    </ligand>
</feature>
<evidence type="ECO:0000256" key="8">
    <source>
        <dbReference type="ARBA" id="ARBA00023052"/>
    </source>
</evidence>
<reference evidence="12 13" key="1">
    <citation type="submission" date="2019-01" db="EMBL/GenBank/DDBJ databases">
        <title>Whole Genome of Ornithobacterium rhinotracheale FARPER-174b.</title>
        <authorList>
            <person name="Tataje-Lavanda L.A."/>
            <person name="Montalvan A."/>
            <person name="Montesinos R."/>
            <person name="Zimic M."/>
            <person name="Fernandez-Sanchez M."/>
            <person name="Fernandez-Diaz M."/>
        </authorList>
    </citation>
    <scope>NUCLEOTIDE SEQUENCE [LARGE SCALE GENOMIC DNA]</scope>
    <source>
        <strain evidence="12 13">FARPER-174b</strain>
    </source>
</reference>
<organism evidence="12 13">
    <name type="scientific">Ornithobacterium rhinotracheale</name>
    <dbReference type="NCBI Taxonomy" id="28251"/>
    <lineage>
        <taxon>Bacteria</taxon>
        <taxon>Pseudomonadati</taxon>
        <taxon>Bacteroidota</taxon>
        <taxon>Flavobacteriia</taxon>
        <taxon>Flavobacteriales</taxon>
        <taxon>Weeksellaceae</taxon>
        <taxon>Ornithobacterium</taxon>
    </lineage>
</organism>
<dbReference type="OrthoDB" id="9803371at2"/>
<evidence type="ECO:0000256" key="5">
    <source>
        <dbReference type="ARBA" id="ARBA00022723"/>
    </source>
</evidence>
<dbReference type="GO" id="GO:0030976">
    <property type="term" value="F:thiamine pyrophosphate binding"/>
    <property type="evidence" value="ECO:0007669"/>
    <property type="project" value="UniProtKB-UniRule"/>
</dbReference>
<dbReference type="GO" id="GO:0016114">
    <property type="term" value="P:terpenoid biosynthetic process"/>
    <property type="evidence" value="ECO:0007669"/>
    <property type="project" value="UniProtKB-UniRule"/>
</dbReference>
<comment type="cofactor">
    <cofactor evidence="10">
        <name>thiamine diphosphate</name>
        <dbReference type="ChEBI" id="CHEBI:58937"/>
    </cofactor>
    <text evidence="10">Binds 1 thiamine pyrophosphate per subunit.</text>
</comment>
<dbReference type="GO" id="GO:0009228">
    <property type="term" value="P:thiamine biosynthetic process"/>
    <property type="evidence" value="ECO:0007669"/>
    <property type="project" value="UniProtKB-UniRule"/>
</dbReference>
<dbReference type="InterPro" id="IPR033248">
    <property type="entry name" value="Transketolase_C"/>
</dbReference>
<feature type="binding site" evidence="10">
    <location>
        <position position="173"/>
    </location>
    <ligand>
        <name>Mg(2+)</name>
        <dbReference type="ChEBI" id="CHEBI:18420"/>
    </ligand>
</feature>
<name>A0A3R5WYS3_ORNRH</name>
<evidence type="ECO:0000313" key="12">
    <source>
        <dbReference type="EMBL" id="QAR30210.1"/>
    </source>
</evidence>
<dbReference type="FunFam" id="3.40.50.970:FF:000010">
    <property type="entry name" value="1-deoxy-D-xylulose-5-phosphate synthase"/>
    <property type="match status" value="1"/>
</dbReference>
<dbReference type="UniPathway" id="UPA00064">
    <property type="reaction ID" value="UER00091"/>
</dbReference>
<evidence type="ECO:0000256" key="1">
    <source>
        <dbReference type="ARBA" id="ARBA00004980"/>
    </source>
</evidence>
<dbReference type="EC" id="2.2.1.7" evidence="10"/>